<feature type="domain" description="Glycosyltransferase RgtA/B/C/D-like" evidence="2">
    <location>
        <begin position="168"/>
        <end position="333"/>
    </location>
</feature>
<dbReference type="Proteomes" id="UP000184097">
    <property type="component" value="Unassembled WGS sequence"/>
</dbReference>
<feature type="transmembrane region" description="Helical" evidence="1">
    <location>
        <begin position="508"/>
        <end position="526"/>
    </location>
</feature>
<feature type="transmembrane region" description="Helical" evidence="1">
    <location>
        <begin position="110"/>
        <end position="128"/>
    </location>
</feature>
<feature type="transmembrane region" description="Helical" evidence="1">
    <location>
        <begin position="6"/>
        <end position="23"/>
    </location>
</feature>
<dbReference type="AlphaFoldDB" id="A0A1M7T542"/>
<feature type="transmembrane region" description="Helical" evidence="1">
    <location>
        <begin position="186"/>
        <end position="205"/>
    </location>
</feature>
<dbReference type="EMBL" id="FRDH01000017">
    <property type="protein sequence ID" value="SHN65815.1"/>
    <property type="molecule type" value="Genomic_DNA"/>
</dbReference>
<feature type="transmembrane region" description="Helical" evidence="1">
    <location>
        <begin position="32"/>
        <end position="55"/>
    </location>
</feature>
<evidence type="ECO:0000259" key="2">
    <source>
        <dbReference type="Pfam" id="PF13231"/>
    </source>
</evidence>
<keyword evidence="3" id="KW-0808">Transferase</keyword>
<dbReference type="GO" id="GO:0016757">
    <property type="term" value="F:glycosyltransferase activity"/>
    <property type="evidence" value="ECO:0007669"/>
    <property type="project" value="UniProtKB-KW"/>
</dbReference>
<feature type="transmembrane region" description="Helical" evidence="1">
    <location>
        <begin position="217"/>
        <end position="235"/>
    </location>
</feature>
<dbReference type="RefSeq" id="WP_072705645.1">
    <property type="nucleotide sequence ID" value="NZ_FRDH01000017.1"/>
</dbReference>
<dbReference type="InterPro" id="IPR038731">
    <property type="entry name" value="RgtA/B/C-like"/>
</dbReference>
<keyword evidence="1" id="KW-1133">Transmembrane helix</keyword>
<evidence type="ECO:0000313" key="3">
    <source>
        <dbReference type="EMBL" id="SHN65815.1"/>
    </source>
</evidence>
<name>A0A1M7T542_9FIRM</name>
<dbReference type="Pfam" id="PF13231">
    <property type="entry name" value="PMT_2"/>
    <property type="match status" value="1"/>
</dbReference>
<keyword evidence="1" id="KW-0812">Transmembrane</keyword>
<keyword evidence="1" id="KW-0472">Membrane</keyword>
<sequence>MLYFFIPIILISFLLKVIINNNVRNKYDCVELIGFVTVIWAIELFIVTELLSLFMCVDKTHLVFAWGIVDCCTLFVLATFLIKNHIPLLMPFRSEIEFGKIVIKNKKVDLIPYLLFVVLGALVLAVSIRTVPYNADSLAYHLPRIQMWAQNKTVAHFATPDYRQISSPVLAEFVNLHVYIFSGNDIFFNLVQSISYVFNSFMVYCIAKRRLLSQRGALVATFMAMSTPIALAEAFNTQVDLFTTVWMMVFAYEMLVLSEKSEISIGEDVFRIIIMGLCMGLGYITKQSVCIEMVVFSIILLIVRMRKKDDFKELIYSIATVLITSLIVVAPEIVRNIFTFGAVAAPQVGKNQLIGTLSPGFLLVNFIKNLLFNLPFSFFEGSQDIVYFIVYAFAGVLHVNLNSEFISECGQPYVINSPTIYTHDMAINPLNVWLLIISTIVMIVSLLKKRRCWSGFEWAICLSYCAMLTLLRWEPYDTRYQISYLMLIPILVVATLEKVLPENSGKLFAIYGVIGFICTSSFYNVFRFHANLSTHEAGIRPAGYYSMVGQFREQQAISSFINQKKI</sequence>
<evidence type="ECO:0000313" key="4">
    <source>
        <dbReference type="Proteomes" id="UP000184097"/>
    </source>
</evidence>
<proteinExistence type="predicted"/>
<gene>
    <name evidence="3" type="ORF">SAMN02745247_03017</name>
</gene>
<feature type="transmembrane region" description="Helical" evidence="1">
    <location>
        <begin position="430"/>
        <end position="447"/>
    </location>
</feature>
<accession>A0A1M7T542</accession>
<evidence type="ECO:0000256" key="1">
    <source>
        <dbReference type="SAM" id="Phobius"/>
    </source>
</evidence>
<organism evidence="3 4">
    <name type="scientific">Butyrivibrio hungatei DSM 14810</name>
    <dbReference type="NCBI Taxonomy" id="1121132"/>
    <lineage>
        <taxon>Bacteria</taxon>
        <taxon>Bacillati</taxon>
        <taxon>Bacillota</taxon>
        <taxon>Clostridia</taxon>
        <taxon>Lachnospirales</taxon>
        <taxon>Lachnospiraceae</taxon>
        <taxon>Butyrivibrio</taxon>
    </lineage>
</organism>
<protein>
    <submittedName>
        <fullName evidence="3">Dolichyl-phosphate-mannose-protein mannosyltransferase</fullName>
    </submittedName>
</protein>
<feature type="transmembrane region" description="Helical" evidence="1">
    <location>
        <begin position="314"/>
        <end position="333"/>
    </location>
</feature>
<feature type="transmembrane region" description="Helical" evidence="1">
    <location>
        <begin position="353"/>
        <end position="372"/>
    </location>
</feature>
<feature type="transmembrane region" description="Helical" evidence="1">
    <location>
        <begin position="454"/>
        <end position="473"/>
    </location>
</feature>
<feature type="transmembrane region" description="Helical" evidence="1">
    <location>
        <begin position="291"/>
        <end position="307"/>
    </location>
</feature>
<feature type="transmembrane region" description="Helical" evidence="1">
    <location>
        <begin position="384"/>
        <end position="401"/>
    </location>
</feature>
<reference evidence="3 4" key="1">
    <citation type="submission" date="2016-12" db="EMBL/GenBank/DDBJ databases">
        <authorList>
            <person name="Song W.-J."/>
            <person name="Kurnit D.M."/>
        </authorList>
    </citation>
    <scope>NUCLEOTIDE SEQUENCE [LARGE SCALE GENOMIC DNA]</scope>
    <source>
        <strain evidence="3 4">DSM 14810</strain>
    </source>
</reference>
<feature type="transmembrane region" description="Helical" evidence="1">
    <location>
        <begin position="61"/>
        <end position="82"/>
    </location>
</feature>
<keyword evidence="3" id="KW-0328">Glycosyltransferase</keyword>